<dbReference type="SUPFAM" id="SSF55298">
    <property type="entry name" value="YjgF-like"/>
    <property type="match status" value="1"/>
</dbReference>
<reference evidence="1" key="1">
    <citation type="submission" date="2020-05" db="EMBL/GenBank/DDBJ databases">
        <authorList>
            <person name="Chiriac C."/>
            <person name="Salcher M."/>
            <person name="Ghai R."/>
            <person name="Kavagutti S V."/>
        </authorList>
    </citation>
    <scope>NUCLEOTIDE SEQUENCE</scope>
</reference>
<dbReference type="CDD" id="cd00448">
    <property type="entry name" value="YjgF_YER057c_UK114_family"/>
    <property type="match status" value="1"/>
</dbReference>
<protein>
    <submittedName>
        <fullName evidence="1">Unannotated protein</fullName>
    </submittedName>
</protein>
<dbReference type="Gene3D" id="3.30.1330.40">
    <property type="entry name" value="RutC-like"/>
    <property type="match status" value="1"/>
</dbReference>
<name>A0A6J7JHA3_9ZZZZ</name>
<organism evidence="1">
    <name type="scientific">freshwater metagenome</name>
    <dbReference type="NCBI Taxonomy" id="449393"/>
    <lineage>
        <taxon>unclassified sequences</taxon>
        <taxon>metagenomes</taxon>
        <taxon>ecological metagenomes</taxon>
    </lineage>
</organism>
<proteinExistence type="predicted"/>
<dbReference type="AlphaFoldDB" id="A0A6J7JHA3"/>
<dbReference type="Pfam" id="PF01042">
    <property type="entry name" value="Ribonuc_L-PSP"/>
    <property type="match status" value="1"/>
</dbReference>
<accession>A0A6J7JHA3</accession>
<dbReference type="InterPro" id="IPR006175">
    <property type="entry name" value="YjgF/YER057c/UK114"/>
</dbReference>
<dbReference type="InterPro" id="IPR035959">
    <property type="entry name" value="RutC-like_sf"/>
</dbReference>
<dbReference type="EMBL" id="CAFBNE010000025">
    <property type="protein sequence ID" value="CAB4942810.1"/>
    <property type="molecule type" value="Genomic_DNA"/>
</dbReference>
<sequence>MVRTTVYLTDRDLLAKMNAVHVEFFGPPLPARATVAGGLVLPSLRFEIDAVAAVSRR</sequence>
<gene>
    <name evidence="1" type="ORF">UFOPK3772_01037</name>
</gene>
<evidence type="ECO:0000313" key="1">
    <source>
        <dbReference type="EMBL" id="CAB4942810.1"/>
    </source>
</evidence>